<proteinExistence type="predicted"/>
<protein>
    <submittedName>
        <fullName evidence="1">1057_t:CDS:1</fullName>
    </submittedName>
</protein>
<sequence length="145" mass="16214">MTSSTSSFQPSKDDTAAAPTSAPDESNTPIEDKEIEASFVTSQTKIPIDTNNPAATQLQTPSQRVKFSEPQIPYRPKTPRRRRTPYAWDDQLRPVYDDDHSRNNKKGVNYGTKRKVADSKRIEVGGEFRGDDKLRGAQEEGDDNA</sequence>
<keyword evidence="2" id="KW-1185">Reference proteome</keyword>
<gene>
    <name evidence="1" type="ORF">ACOLOM_LOCUS431</name>
</gene>
<organism evidence="1 2">
    <name type="scientific">Acaulospora colombiana</name>
    <dbReference type="NCBI Taxonomy" id="27376"/>
    <lineage>
        <taxon>Eukaryota</taxon>
        <taxon>Fungi</taxon>
        <taxon>Fungi incertae sedis</taxon>
        <taxon>Mucoromycota</taxon>
        <taxon>Glomeromycotina</taxon>
        <taxon>Glomeromycetes</taxon>
        <taxon>Diversisporales</taxon>
        <taxon>Acaulosporaceae</taxon>
        <taxon>Acaulospora</taxon>
    </lineage>
</organism>
<name>A0ACA9JZU5_9GLOM</name>
<reference evidence="1" key="1">
    <citation type="submission" date="2021-06" db="EMBL/GenBank/DDBJ databases">
        <authorList>
            <person name="Kallberg Y."/>
            <person name="Tangrot J."/>
            <person name="Rosling A."/>
        </authorList>
    </citation>
    <scope>NUCLEOTIDE SEQUENCE</scope>
    <source>
        <strain evidence="1">CL356</strain>
    </source>
</reference>
<dbReference type="EMBL" id="CAJVPT010000444">
    <property type="protein sequence ID" value="CAG8444572.1"/>
    <property type="molecule type" value="Genomic_DNA"/>
</dbReference>
<evidence type="ECO:0000313" key="1">
    <source>
        <dbReference type="EMBL" id="CAG8444572.1"/>
    </source>
</evidence>
<dbReference type="Proteomes" id="UP000789525">
    <property type="component" value="Unassembled WGS sequence"/>
</dbReference>
<comment type="caution">
    <text evidence="1">The sequence shown here is derived from an EMBL/GenBank/DDBJ whole genome shotgun (WGS) entry which is preliminary data.</text>
</comment>
<evidence type="ECO:0000313" key="2">
    <source>
        <dbReference type="Proteomes" id="UP000789525"/>
    </source>
</evidence>
<accession>A0ACA9JZU5</accession>